<dbReference type="HOGENOM" id="CLU_071759_0_0_1"/>
<proteinExistence type="predicted"/>
<feature type="non-terminal residue" evidence="2">
    <location>
        <position position="325"/>
    </location>
</feature>
<protein>
    <recommendedName>
        <fullName evidence="1">Post-transcriptional regulator MKT1 C-terminal domain-containing protein</fullName>
    </recommendedName>
</protein>
<dbReference type="Pfam" id="PF12246">
    <property type="entry name" value="MKT1_C"/>
    <property type="match status" value="1"/>
</dbReference>
<accession>G3YDL9</accession>
<dbReference type="InterPro" id="IPR022039">
    <property type="entry name" value="MKT1_C"/>
</dbReference>
<dbReference type="AlphaFoldDB" id="G3YDL9"/>
<sequence>MRNHPRPLTSETFLQLRIRSSLGRFPPSSFQRVCGNFRQGSCGRFQFAVQSLKDSDFVAKSVATKDSKQLSSQDELLANVFWRFLQLRGYIDEKHRLTQWGVCLEQALSGLDPADALEEPTFLAIEMIRFGLLNSKQWFSHVSGGPMRGSGKIADEDKSLNMLVSRLACIAKLQHKSIGYSGPLSRQLLCYRSLISEVRSTLRTLIEVVLASLLLSGDADRDRNDWGEMSIKLPFIDDNDCGLGIAVRTYLDDLPLQANPTSPEARAEVKSKGKEWFQHSDSFTGNLDMAFKLWDAVYRGTQSAGKELKEGKQWEDANRWLAERR</sequence>
<evidence type="ECO:0000313" key="2">
    <source>
        <dbReference type="EMBL" id="EHA18886.1"/>
    </source>
</evidence>
<feature type="domain" description="Post-transcriptional regulator MKT1 C-terminal" evidence="1">
    <location>
        <begin position="83"/>
        <end position="322"/>
    </location>
</feature>
<dbReference type="OrthoDB" id="17262at2759"/>
<evidence type="ECO:0000259" key="1">
    <source>
        <dbReference type="Pfam" id="PF12246"/>
    </source>
</evidence>
<dbReference type="STRING" id="380704.G3YDL9"/>
<name>G3YDL9_ASPNA</name>
<dbReference type="Proteomes" id="UP000009038">
    <property type="component" value="Unassembled WGS sequence"/>
</dbReference>
<organism evidence="2 3">
    <name type="scientific">Aspergillus niger (strain ATCC 1015 / CBS 113.46 / FGSC A1144 / LSHB Ac4 / NCTC 3858a / NRRL 328 / USDA 3528.7)</name>
    <dbReference type="NCBI Taxonomy" id="380704"/>
    <lineage>
        <taxon>Eukaryota</taxon>
        <taxon>Fungi</taxon>
        <taxon>Dikarya</taxon>
        <taxon>Ascomycota</taxon>
        <taxon>Pezizomycotina</taxon>
        <taxon>Eurotiomycetes</taxon>
        <taxon>Eurotiomycetidae</taxon>
        <taxon>Eurotiales</taxon>
        <taxon>Aspergillaceae</taxon>
        <taxon>Aspergillus</taxon>
        <taxon>Aspergillus subgen. Circumdati</taxon>
    </lineage>
</organism>
<dbReference type="EMBL" id="ACJE01000020">
    <property type="protein sequence ID" value="EHA18886.1"/>
    <property type="molecule type" value="Genomic_DNA"/>
</dbReference>
<evidence type="ECO:0000313" key="3">
    <source>
        <dbReference type="Proteomes" id="UP000009038"/>
    </source>
</evidence>
<gene>
    <name evidence="2" type="ORF">ASPNIDRAFT_202289</name>
</gene>
<reference evidence="2 3" key="1">
    <citation type="journal article" date="2011" name="Genome Res.">
        <title>Comparative genomics of citric-acid-producing Aspergillus niger ATCC 1015 versus enzyme-producing CBS 513.88.</title>
        <authorList>
            <person name="Andersen M.R."/>
            <person name="Salazar M.P."/>
            <person name="Schaap P.J."/>
            <person name="van de Vondervoort P.J."/>
            <person name="Culley D."/>
            <person name="Thykaer J."/>
            <person name="Frisvad J.C."/>
            <person name="Nielsen K.F."/>
            <person name="Albang R."/>
            <person name="Albermann K."/>
            <person name="Berka R.M."/>
            <person name="Braus G.H."/>
            <person name="Braus-Stromeyer S.A."/>
            <person name="Corrochano L.M."/>
            <person name="Dai Z."/>
            <person name="van Dijck P.W."/>
            <person name="Hofmann G."/>
            <person name="Lasure L.L."/>
            <person name="Magnuson J.K."/>
            <person name="Menke H."/>
            <person name="Meijer M."/>
            <person name="Meijer S.L."/>
            <person name="Nielsen J.B."/>
            <person name="Nielsen M.L."/>
            <person name="van Ooyen A.J."/>
            <person name="Pel H.J."/>
            <person name="Poulsen L."/>
            <person name="Samson R.A."/>
            <person name="Stam H."/>
            <person name="Tsang A."/>
            <person name="van den Brink J.M."/>
            <person name="Atkins A."/>
            <person name="Aerts A."/>
            <person name="Shapiro H."/>
            <person name="Pangilinan J."/>
            <person name="Salamov A."/>
            <person name="Lou Y."/>
            <person name="Lindquist E."/>
            <person name="Lucas S."/>
            <person name="Grimwood J."/>
            <person name="Grigoriev I.V."/>
            <person name="Kubicek C.P."/>
            <person name="Martinez D."/>
            <person name="van Peij N.N."/>
            <person name="Roubos J.A."/>
            <person name="Nielsen J."/>
            <person name="Baker S.E."/>
        </authorList>
    </citation>
    <scope>NUCLEOTIDE SEQUENCE [LARGE SCALE GENOMIC DNA]</scope>
    <source>
        <strain evidence="3">ATCC 1015 / CBS 113.46 / FGSC A1144 / LSHB Ac4 / NCTC 3858a / NRRL 328 / USDA 3528.7</strain>
    </source>
</reference>
<comment type="caution">
    <text evidence="2">The sequence shown here is derived from an EMBL/GenBank/DDBJ whole genome shotgun (WGS) entry which is preliminary data.</text>
</comment>